<organism evidence="2 3">
    <name type="scientific">Paratrimastix pyriformis</name>
    <dbReference type="NCBI Taxonomy" id="342808"/>
    <lineage>
        <taxon>Eukaryota</taxon>
        <taxon>Metamonada</taxon>
        <taxon>Preaxostyla</taxon>
        <taxon>Paratrimastigidae</taxon>
        <taxon>Paratrimastix</taxon>
    </lineage>
</organism>
<keyword evidence="2" id="KW-0548">Nucleotidyltransferase</keyword>
<dbReference type="PANTHER" id="PTHR43267:SF1">
    <property type="entry name" value="TRNA THREONYLCARBAMOYLADENOSINE DEHYDRATASE"/>
    <property type="match status" value="1"/>
</dbReference>
<feature type="domain" description="THIF-type NAD/FAD binding fold" evidence="1">
    <location>
        <begin position="10"/>
        <end position="135"/>
    </location>
</feature>
<accession>A0ABQ8UMN4</accession>
<dbReference type="Gene3D" id="3.40.50.720">
    <property type="entry name" value="NAD(P)-binding Rossmann-like Domain"/>
    <property type="match status" value="1"/>
</dbReference>
<dbReference type="Pfam" id="PF00899">
    <property type="entry name" value="ThiF"/>
    <property type="match status" value="1"/>
</dbReference>
<protein>
    <submittedName>
        <fullName evidence="2">Thiazole biosynthesis adenylyltransferase ThiF</fullName>
    </submittedName>
</protein>
<proteinExistence type="predicted"/>
<dbReference type="InterPro" id="IPR045886">
    <property type="entry name" value="ThiF/MoeB/HesA"/>
</dbReference>
<keyword evidence="2" id="KW-0808">Transferase</keyword>
<dbReference type="GO" id="GO:0016779">
    <property type="term" value="F:nucleotidyltransferase activity"/>
    <property type="evidence" value="ECO:0007669"/>
    <property type="project" value="UniProtKB-KW"/>
</dbReference>
<dbReference type="EMBL" id="JAPMOS010000013">
    <property type="protein sequence ID" value="KAJ4460435.1"/>
    <property type="molecule type" value="Genomic_DNA"/>
</dbReference>
<dbReference type="InterPro" id="IPR000594">
    <property type="entry name" value="ThiF_NAD_FAD-bd"/>
</dbReference>
<evidence type="ECO:0000259" key="1">
    <source>
        <dbReference type="Pfam" id="PF00899"/>
    </source>
</evidence>
<gene>
    <name evidence="2" type="ORF">PAPYR_3470</name>
</gene>
<reference evidence="2" key="1">
    <citation type="journal article" date="2022" name="bioRxiv">
        <title>Genomics of Preaxostyla Flagellates Illuminates Evolutionary Transitions and the Path Towards Mitochondrial Loss.</title>
        <authorList>
            <person name="Novak L.V.F."/>
            <person name="Treitli S.C."/>
            <person name="Pyrih J."/>
            <person name="Halakuc P."/>
            <person name="Pipaliya S.V."/>
            <person name="Vacek V."/>
            <person name="Brzon O."/>
            <person name="Soukal P."/>
            <person name="Eme L."/>
            <person name="Dacks J.B."/>
            <person name="Karnkowska A."/>
            <person name="Elias M."/>
            <person name="Hampl V."/>
        </authorList>
    </citation>
    <scope>NUCLEOTIDE SEQUENCE</scope>
    <source>
        <strain evidence="2">RCP-MX</strain>
    </source>
</reference>
<dbReference type="Proteomes" id="UP001141327">
    <property type="component" value="Unassembled WGS sequence"/>
</dbReference>
<name>A0ABQ8UMN4_9EUKA</name>
<comment type="caution">
    <text evidence="2">The sequence shown here is derived from an EMBL/GenBank/DDBJ whole genome shotgun (WGS) entry which is preliminary data.</text>
</comment>
<dbReference type="InterPro" id="IPR035985">
    <property type="entry name" value="Ubiquitin-activating_enz"/>
</dbReference>
<sequence length="139" mass="14867">MQGTLDEERYARQIALPGFGIEGQRRLAAGSVLVVGLGGLGSSASLHLCTAGVGRIGLMDGDIVEIPNLHRQIIHPEESVGMKKVESALQELRRHNATVGLETYPRMAAEGPELDGTVARYDVVLDCTDSLQFRTATAP</sequence>
<dbReference type="PANTHER" id="PTHR43267">
    <property type="entry name" value="TRNA THREONYLCARBAMOYLADENOSINE DEHYDRATASE"/>
    <property type="match status" value="1"/>
</dbReference>
<evidence type="ECO:0000313" key="2">
    <source>
        <dbReference type="EMBL" id="KAJ4460435.1"/>
    </source>
</evidence>
<dbReference type="SUPFAM" id="SSF69572">
    <property type="entry name" value="Activating enzymes of the ubiquitin-like proteins"/>
    <property type="match status" value="1"/>
</dbReference>
<keyword evidence="3" id="KW-1185">Reference proteome</keyword>
<evidence type="ECO:0000313" key="3">
    <source>
        <dbReference type="Proteomes" id="UP001141327"/>
    </source>
</evidence>